<proteinExistence type="inferred from homology"/>
<dbReference type="PANTHER" id="PTHR43649:SF29">
    <property type="entry name" value="OSMOPROTECTIVE COMPOUNDS-BINDING PROTEIN GGTB"/>
    <property type="match status" value="1"/>
</dbReference>
<comment type="caution">
    <text evidence="3">The sequence shown here is derived from an EMBL/GenBank/DDBJ whole genome shotgun (WGS) entry which is preliminary data.</text>
</comment>
<dbReference type="InterPro" id="IPR006059">
    <property type="entry name" value="SBP"/>
</dbReference>
<evidence type="ECO:0000256" key="1">
    <source>
        <dbReference type="ARBA" id="ARBA00008520"/>
    </source>
</evidence>
<dbReference type="SUPFAM" id="SSF53850">
    <property type="entry name" value="Periplasmic binding protein-like II"/>
    <property type="match status" value="1"/>
</dbReference>
<keyword evidence="2" id="KW-0813">Transport</keyword>
<dbReference type="Proteomes" id="UP001205063">
    <property type="component" value="Unassembled WGS sequence"/>
</dbReference>
<name>A0AAW5KDL0_9FIRM</name>
<dbReference type="AlphaFoldDB" id="A0AAW5KDL0"/>
<protein>
    <submittedName>
        <fullName evidence="3">Extracellular solute-binding protein</fullName>
    </submittedName>
</protein>
<comment type="similarity">
    <text evidence="1">Belongs to the bacterial solute-binding protein 1 family.</text>
</comment>
<reference evidence="3" key="1">
    <citation type="submission" date="2022-06" db="EMBL/GenBank/DDBJ databases">
        <title>Isolation of gut microbiota from human fecal samples.</title>
        <authorList>
            <person name="Pamer E.G."/>
            <person name="Barat B."/>
            <person name="Waligurski E."/>
            <person name="Medina S."/>
            <person name="Paddock L."/>
            <person name="Mostad J."/>
        </authorList>
    </citation>
    <scope>NUCLEOTIDE SEQUENCE</scope>
    <source>
        <strain evidence="3">DFI.7.96</strain>
    </source>
</reference>
<evidence type="ECO:0000256" key="2">
    <source>
        <dbReference type="ARBA" id="ARBA00022448"/>
    </source>
</evidence>
<dbReference type="EMBL" id="JANGAB010000002">
    <property type="protein sequence ID" value="MCQ4949049.1"/>
    <property type="molecule type" value="Genomic_DNA"/>
</dbReference>
<evidence type="ECO:0000313" key="4">
    <source>
        <dbReference type="Proteomes" id="UP001205063"/>
    </source>
</evidence>
<organism evidence="3 4">
    <name type="scientific">Bittarella massiliensis</name>
    <name type="common">ex Durand et al. 2017</name>
    <dbReference type="NCBI Taxonomy" id="1720313"/>
    <lineage>
        <taxon>Bacteria</taxon>
        <taxon>Bacillati</taxon>
        <taxon>Bacillota</taxon>
        <taxon>Clostridia</taxon>
        <taxon>Eubacteriales</taxon>
        <taxon>Oscillospiraceae</taxon>
        <taxon>Bittarella (ex Durand et al. 2017)</taxon>
    </lineage>
</organism>
<dbReference type="Gene3D" id="3.40.190.10">
    <property type="entry name" value="Periplasmic binding protein-like II"/>
    <property type="match status" value="2"/>
</dbReference>
<evidence type="ECO:0000313" key="3">
    <source>
        <dbReference type="EMBL" id="MCQ4949049.1"/>
    </source>
</evidence>
<dbReference type="RefSeq" id="WP_256135765.1">
    <property type="nucleotide sequence ID" value="NZ_JANGAB010000002.1"/>
</dbReference>
<gene>
    <name evidence="3" type="ORF">NE646_05140</name>
</gene>
<dbReference type="Pfam" id="PF01547">
    <property type="entry name" value="SBP_bac_1"/>
    <property type="match status" value="1"/>
</dbReference>
<sequence>MKHLKRGMAIALCAAVAAGGLCGCEPKSGMRLDEETEPVVLSFFMPMGAQKKEGANIFLKLIDQYNASHSDVQVEVEGISIKDGYNEVLERRLASGQGDDLFIVNADSVKSFAANGYLCDLSGLPACSRLYPVAREQAEIGGLVYTIPLTMAAYGMYVNTDLLAKYGLEPPADYSSWMHCCQVLKEGGVTPFAVNRWYAMTVPVMAKGLYKLYQSEHYGELVEGLNDGSVPIGDYMLEGFQMFEEFLDQGYYGDDLTREGVDSVPARTTDLQDFQNQKVAFAFFSSGVEKYFVDEGEGMPYLVQGVPALPEGTVCLPSIADRLCVNANSEHLEEALEVAEYITDATAAELLTNGDGSLPSREGQEGVPLGAEHMQRLLPLVNREGQIPIEDMNLHFTYWDTTRTLCLEMIDGLSAQEAAEKYNAIQLEQIGKYGDE</sequence>
<dbReference type="PANTHER" id="PTHR43649">
    <property type="entry name" value="ARABINOSE-BINDING PROTEIN-RELATED"/>
    <property type="match status" value="1"/>
</dbReference>
<dbReference type="PROSITE" id="PS51257">
    <property type="entry name" value="PROKAR_LIPOPROTEIN"/>
    <property type="match status" value="1"/>
</dbReference>
<accession>A0AAW5KDL0</accession>
<dbReference type="InterPro" id="IPR050490">
    <property type="entry name" value="Bact_solute-bd_prot1"/>
</dbReference>